<dbReference type="GO" id="GO:0005737">
    <property type="term" value="C:cytoplasm"/>
    <property type="evidence" value="ECO:0007669"/>
    <property type="project" value="TreeGrafter"/>
</dbReference>
<keyword evidence="3" id="KW-0732">Signal</keyword>
<feature type="coiled-coil region" evidence="2">
    <location>
        <begin position="154"/>
        <end position="181"/>
    </location>
</feature>
<accession>A0A9D3LMK6</accession>
<evidence type="ECO:0000256" key="1">
    <source>
        <dbReference type="ARBA" id="ARBA00009817"/>
    </source>
</evidence>
<gene>
    <name evidence="4" type="ORF">ANANG_G00300050</name>
</gene>
<dbReference type="AlphaFoldDB" id="A0A9D3LMK6"/>
<reference evidence="4" key="1">
    <citation type="submission" date="2021-01" db="EMBL/GenBank/DDBJ databases">
        <title>A chromosome-scale assembly of European eel, Anguilla anguilla.</title>
        <authorList>
            <person name="Henkel C."/>
            <person name="Jong-Raadsen S.A."/>
            <person name="Dufour S."/>
            <person name="Weltzien F.-A."/>
            <person name="Palstra A.P."/>
            <person name="Pelster B."/>
            <person name="Spaink H.P."/>
            <person name="Van Den Thillart G.E."/>
            <person name="Jansen H."/>
            <person name="Zahm M."/>
            <person name="Klopp C."/>
            <person name="Cedric C."/>
            <person name="Louis A."/>
            <person name="Berthelot C."/>
            <person name="Parey E."/>
            <person name="Roest Crollius H."/>
            <person name="Montfort J."/>
            <person name="Robinson-Rechavi M."/>
            <person name="Bucao C."/>
            <person name="Bouchez O."/>
            <person name="Gislard M."/>
            <person name="Lluch J."/>
            <person name="Milhes M."/>
            <person name="Lampietro C."/>
            <person name="Lopez Roques C."/>
            <person name="Donnadieu C."/>
            <person name="Braasch I."/>
            <person name="Desvignes T."/>
            <person name="Postlethwait J."/>
            <person name="Bobe J."/>
            <person name="Guiguen Y."/>
            <person name="Dirks R."/>
        </authorList>
    </citation>
    <scope>NUCLEOTIDE SEQUENCE</scope>
    <source>
        <strain evidence="4">Tag_6206</strain>
        <tissue evidence="4">Liver</tissue>
    </source>
</reference>
<protein>
    <recommendedName>
        <fullName evidence="6">Heme-binding protein 2-like</fullName>
    </recommendedName>
</protein>
<dbReference type="Pfam" id="PF04832">
    <property type="entry name" value="SOUL"/>
    <property type="match status" value="1"/>
</dbReference>
<organism evidence="4 5">
    <name type="scientific">Anguilla anguilla</name>
    <name type="common">European freshwater eel</name>
    <name type="synonym">Muraena anguilla</name>
    <dbReference type="NCBI Taxonomy" id="7936"/>
    <lineage>
        <taxon>Eukaryota</taxon>
        <taxon>Metazoa</taxon>
        <taxon>Chordata</taxon>
        <taxon>Craniata</taxon>
        <taxon>Vertebrata</taxon>
        <taxon>Euteleostomi</taxon>
        <taxon>Actinopterygii</taxon>
        <taxon>Neopterygii</taxon>
        <taxon>Teleostei</taxon>
        <taxon>Anguilliformes</taxon>
        <taxon>Anguillidae</taxon>
        <taxon>Anguilla</taxon>
    </lineage>
</organism>
<evidence type="ECO:0000256" key="2">
    <source>
        <dbReference type="SAM" id="Coils"/>
    </source>
</evidence>
<dbReference type="InterPro" id="IPR011256">
    <property type="entry name" value="Reg_factor_effector_dom_sf"/>
</dbReference>
<evidence type="ECO:0008006" key="6">
    <source>
        <dbReference type="Google" id="ProtNLM"/>
    </source>
</evidence>
<sequence length="203" mass="23206">MRTFFTEGTVFVCSILVCLQTVNGWTPPSFCRGYVCPEYRLVHAYENFEERFYNTSHWAITEIEDTDTGTLIAAYNKLDAYINGANELSQKIPPANPVAVTILKSDSGEEDRYFVSLYVPPDTSFPKPTDSTIEEFTIPAGTIFVRVFGGRPSVSNWLDNLEKLEEDLQSAEKQYNPLRQMALDYDSPLKLFYRHDEVWISEA</sequence>
<dbReference type="InterPro" id="IPR006917">
    <property type="entry name" value="SOUL_heme-bd"/>
</dbReference>
<dbReference type="EMBL" id="JAFIRN010000018">
    <property type="protein sequence ID" value="KAG5831078.1"/>
    <property type="molecule type" value="Genomic_DNA"/>
</dbReference>
<dbReference type="Proteomes" id="UP001044222">
    <property type="component" value="Chromosome 18"/>
</dbReference>
<comment type="similarity">
    <text evidence="1">Belongs to the HEBP family.</text>
</comment>
<evidence type="ECO:0000256" key="3">
    <source>
        <dbReference type="SAM" id="SignalP"/>
    </source>
</evidence>
<dbReference type="SUPFAM" id="SSF55136">
    <property type="entry name" value="Probable bacterial effector-binding domain"/>
    <property type="match status" value="1"/>
</dbReference>
<proteinExistence type="inferred from homology"/>
<dbReference type="PANTHER" id="PTHR11220:SF69">
    <property type="entry name" value="HEME-BINDING PROTEIN 2"/>
    <property type="match status" value="1"/>
</dbReference>
<comment type="caution">
    <text evidence="4">The sequence shown here is derived from an EMBL/GenBank/DDBJ whole genome shotgun (WGS) entry which is preliminary data.</text>
</comment>
<name>A0A9D3LMK6_ANGAN</name>
<evidence type="ECO:0000313" key="5">
    <source>
        <dbReference type="Proteomes" id="UP001044222"/>
    </source>
</evidence>
<feature type="chain" id="PRO_5039018520" description="Heme-binding protein 2-like" evidence="3">
    <location>
        <begin position="25"/>
        <end position="203"/>
    </location>
</feature>
<dbReference type="GO" id="GO:0020037">
    <property type="term" value="F:heme binding"/>
    <property type="evidence" value="ECO:0007669"/>
    <property type="project" value="TreeGrafter"/>
</dbReference>
<dbReference type="OrthoDB" id="6424451at2759"/>
<evidence type="ECO:0000313" key="4">
    <source>
        <dbReference type="EMBL" id="KAG5831078.1"/>
    </source>
</evidence>
<dbReference type="Gene3D" id="3.20.80.10">
    <property type="entry name" value="Regulatory factor, effector binding domain"/>
    <property type="match status" value="1"/>
</dbReference>
<feature type="signal peptide" evidence="3">
    <location>
        <begin position="1"/>
        <end position="24"/>
    </location>
</feature>
<keyword evidence="5" id="KW-1185">Reference proteome</keyword>
<dbReference type="OMA" id="HYNEVWM"/>
<keyword evidence="2" id="KW-0175">Coiled coil</keyword>
<dbReference type="PANTHER" id="PTHR11220">
    <property type="entry name" value="HEME-BINDING PROTEIN-RELATED"/>
    <property type="match status" value="1"/>
</dbReference>